<dbReference type="Proteomes" id="UP000192674">
    <property type="component" value="Unassembled WGS sequence"/>
</dbReference>
<comment type="similarity">
    <text evidence="2">Belongs to the EccD/Snm4 family.</text>
</comment>
<keyword evidence="10" id="KW-1185">Reference proteome</keyword>
<name>A0A1W2ECA9_KIBAR</name>
<comment type="subcellular location">
    <subcellularLocation>
        <location evidence="1">Cell membrane</location>
        <topology evidence="1">Multi-pass membrane protein</topology>
    </subcellularLocation>
</comment>
<proteinExistence type="inferred from homology"/>
<feature type="transmembrane region" description="Helical" evidence="7">
    <location>
        <begin position="202"/>
        <end position="223"/>
    </location>
</feature>
<dbReference type="Gene3D" id="3.10.20.90">
    <property type="entry name" value="Phosphatidylinositol 3-kinase Catalytic Subunit, Chain A, domain 1"/>
    <property type="match status" value="1"/>
</dbReference>
<dbReference type="GO" id="GO:0005886">
    <property type="term" value="C:plasma membrane"/>
    <property type="evidence" value="ECO:0007669"/>
    <property type="project" value="UniProtKB-SubCell"/>
</dbReference>
<dbReference type="InterPro" id="IPR044049">
    <property type="entry name" value="EccD_transm"/>
</dbReference>
<evidence type="ECO:0000259" key="8">
    <source>
        <dbReference type="Pfam" id="PF19053"/>
    </source>
</evidence>
<dbReference type="NCBIfam" id="TIGR03920">
    <property type="entry name" value="T7SS_EccD"/>
    <property type="match status" value="1"/>
</dbReference>
<dbReference type="Pfam" id="PF08817">
    <property type="entry name" value="YukD"/>
    <property type="match status" value="1"/>
</dbReference>
<dbReference type="InterPro" id="IPR006707">
    <property type="entry name" value="T7SS_EccD"/>
</dbReference>
<feature type="transmembrane region" description="Helical" evidence="7">
    <location>
        <begin position="148"/>
        <end position="167"/>
    </location>
</feature>
<feature type="transmembrane region" description="Helical" evidence="7">
    <location>
        <begin position="255"/>
        <end position="277"/>
    </location>
</feature>
<gene>
    <name evidence="9" type="ORF">SAMN05661093_04191</name>
</gene>
<feature type="domain" description="EccD-like transmembrane" evidence="8">
    <location>
        <begin position="122"/>
        <end position="457"/>
    </location>
</feature>
<evidence type="ECO:0000313" key="9">
    <source>
        <dbReference type="EMBL" id="SMD07257.1"/>
    </source>
</evidence>
<feature type="transmembrane region" description="Helical" evidence="7">
    <location>
        <begin position="367"/>
        <end position="389"/>
    </location>
</feature>
<reference evidence="9 10" key="1">
    <citation type="submission" date="2017-04" db="EMBL/GenBank/DDBJ databases">
        <authorList>
            <person name="Afonso C.L."/>
            <person name="Miller P.J."/>
            <person name="Scott M.A."/>
            <person name="Spackman E."/>
            <person name="Goraichik I."/>
            <person name="Dimitrov K.M."/>
            <person name="Suarez D.L."/>
            <person name="Swayne D.E."/>
        </authorList>
    </citation>
    <scope>NUCLEOTIDE SEQUENCE [LARGE SCALE GENOMIC DNA]</scope>
    <source>
        <strain evidence="9 10">DSM 43828</strain>
    </source>
</reference>
<evidence type="ECO:0000256" key="3">
    <source>
        <dbReference type="ARBA" id="ARBA00022475"/>
    </source>
</evidence>
<protein>
    <submittedName>
        <fullName evidence="9">Type VII secretion integral membrane protein EccD</fullName>
    </submittedName>
</protein>
<keyword evidence="4 7" id="KW-0812">Transmembrane</keyword>
<evidence type="ECO:0000256" key="7">
    <source>
        <dbReference type="SAM" id="Phobius"/>
    </source>
</evidence>
<keyword evidence="3" id="KW-1003">Cell membrane</keyword>
<dbReference type="OrthoDB" id="4156660at2"/>
<dbReference type="EMBL" id="FWXV01000003">
    <property type="protein sequence ID" value="SMD07257.1"/>
    <property type="molecule type" value="Genomic_DNA"/>
</dbReference>
<feature type="transmembrane region" description="Helical" evidence="7">
    <location>
        <begin position="174"/>
        <end position="196"/>
    </location>
</feature>
<feature type="transmembrane region" description="Helical" evidence="7">
    <location>
        <begin position="124"/>
        <end position="142"/>
    </location>
</feature>
<keyword evidence="5 7" id="KW-1133">Transmembrane helix</keyword>
<keyword evidence="6 7" id="KW-0472">Membrane</keyword>
<feature type="transmembrane region" description="Helical" evidence="7">
    <location>
        <begin position="342"/>
        <end position="360"/>
    </location>
</feature>
<feature type="transmembrane region" description="Helical" evidence="7">
    <location>
        <begin position="395"/>
        <end position="418"/>
    </location>
</feature>
<feature type="transmembrane region" description="Helical" evidence="7">
    <location>
        <begin position="430"/>
        <end position="453"/>
    </location>
</feature>
<evidence type="ECO:0000313" key="10">
    <source>
        <dbReference type="Proteomes" id="UP000192674"/>
    </source>
</evidence>
<organism evidence="9 10">
    <name type="scientific">Kibdelosporangium aridum</name>
    <dbReference type="NCBI Taxonomy" id="2030"/>
    <lineage>
        <taxon>Bacteria</taxon>
        <taxon>Bacillati</taxon>
        <taxon>Actinomycetota</taxon>
        <taxon>Actinomycetes</taxon>
        <taxon>Pseudonocardiales</taxon>
        <taxon>Pseudonocardiaceae</taxon>
        <taxon>Kibdelosporangium</taxon>
    </lineage>
</organism>
<feature type="transmembrane region" description="Helical" evidence="7">
    <location>
        <begin position="230"/>
        <end position="249"/>
    </location>
</feature>
<feature type="transmembrane region" description="Helical" evidence="7">
    <location>
        <begin position="315"/>
        <end position="336"/>
    </location>
</feature>
<dbReference type="RefSeq" id="WP_160096608.1">
    <property type="nucleotide sequence ID" value="NZ_FWXV01000003.1"/>
</dbReference>
<accession>A0A1W2ECA9</accession>
<evidence type="ECO:0000256" key="6">
    <source>
        <dbReference type="ARBA" id="ARBA00023136"/>
    </source>
</evidence>
<sequence>MTTTVSTTHHSTGGYCRIRLAGPRTRVDLAVPSGVPLAGLLPTLLKHAVDEKDEGEAGGWTLSTTDGAALDPAISLTASGVREGDLLVLHPADDRNPPPLYDDVVEVIGEHSVRSGWSTRQTRTACAVMITACVLGGLAAVAAGSGTLPGILAAVACVLLLLGGGALSRALADVPAGILAAALAIPAGAVSAASLLGGTWGAGHALLACAVVLLVSALGPVVVGGGDAVFAAFTIAGVFGCLGSLIVVLDAGSPAAASAVVAPIALAVTTLMPVLALRISRFPRPQLPRTVDDLANLPGQVEFEVVQSRVRRARLMLSGLVAGCHTATAVGIALLAAAGDAWSWPLAGVLFLLMLLRARLFREIPQVASPILTATLALLAGTAVAVSQASGDNTMLLGVVLPVLLVGATIATLVGLASGRHAPNPRTARLLDIIETTLLLAVVPLALAVWGVYRVLLDLGG</sequence>
<evidence type="ECO:0000256" key="4">
    <source>
        <dbReference type="ARBA" id="ARBA00022692"/>
    </source>
</evidence>
<evidence type="ECO:0000256" key="2">
    <source>
        <dbReference type="ARBA" id="ARBA00006162"/>
    </source>
</evidence>
<dbReference type="PIRSF" id="PIRSF017804">
    <property type="entry name" value="Secretion_EccD1"/>
    <property type="match status" value="1"/>
</dbReference>
<evidence type="ECO:0000256" key="5">
    <source>
        <dbReference type="ARBA" id="ARBA00022989"/>
    </source>
</evidence>
<dbReference type="Pfam" id="PF19053">
    <property type="entry name" value="EccD"/>
    <property type="match status" value="1"/>
</dbReference>
<dbReference type="InterPro" id="IPR024962">
    <property type="entry name" value="YukD-like"/>
</dbReference>
<dbReference type="AlphaFoldDB" id="A0A1W2ECA9"/>
<evidence type="ECO:0000256" key="1">
    <source>
        <dbReference type="ARBA" id="ARBA00004651"/>
    </source>
</evidence>